<evidence type="ECO:0000313" key="8">
    <source>
        <dbReference type="Proteomes" id="UP000008312"/>
    </source>
</evidence>
<dbReference type="PROSITE" id="PS51180">
    <property type="entry name" value="BRO1"/>
    <property type="match status" value="1"/>
</dbReference>
<reference evidence="7" key="1">
    <citation type="submission" date="2010-02" db="EMBL/GenBank/DDBJ databases">
        <title>Sequencing and annotation of the Blastocystis hominis genome.</title>
        <authorList>
            <person name="Wincker P."/>
        </authorList>
    </citation>
    <scope>NUCLEOTIDE SEQUENCE</scope>
    <source>
        <strain evidence="7">Singapore isolate B</strain>
    </source>
</reference>
<keyword evidence="4" id="KW-0967">Endosome</keyword>
<dbReference type="SMART" id="SM01041">
    <property type="entry name" value="BRO1"/>
    <property type="match status" value="1"/>
</dbReference>
<dbReference type="OMA" id="CHAANQS"/>
<dbReference type="InterPro" id="IPR004328">
    <property type="entry name" value="BRO1_dom"/>
</dbReference>
<keyword evidence="3" id="KW-0963">Cytoplasm</keyword>
<dbReference type="GO" id="GO:0043328">
    <property type="term" value="P:protein transport to vacuole involved in ubiquitin-dependent protein catabolic process via the multivesicular body sorting pathway"/>
    <property type="evidence" value="ECO:0007669"/>
    <property type="project" value="TreeGrafter"/>
</dbReference>
<evidence type="ECO:0000256" key="5">
    <source>
        <dbReference type="SAM" id="MobiDB-lite"/>
    </source>
</evidence>
<name>D8M8L4_BLAHO</name>
<keyword evidence="8" id="KW-1185">Reference proteome</keyword>
<dbReference type="OrthoDB" id="64867at2759"/>
<dbReference type="InterPro" id="IPR038499">
    <property type="entry name" value="BRO1_sf"/>
</dbReference>
<dbReference type="Gene3D" id="1.25.40.280">
    <property type="entry name" value="alix/aip1 like domains"/>
    <property type="match status" value="1"/>
</dbReference>
<dbReference type="Pfam" id="PF03097">
    <property type="entry name" value="BRO1"/>
    <property type="match status" value="1"/>
</dbReference>
<dbReference type="EMBL" id="FN668683">
    <property type="protein sequence ID" value="CBK24403.2"/>
    <property type="molecule type" value="Genomic_DNA"/>
</dbReference>
<dbReference type="AlphaFoldDB" id="D8M8L4"/>
<dbReference type="InterPro" id="IPR025304">
    <property type="entry name" value="ALIX_V_dom"/>
</dbReference>
<dbReference type="Gene3D" id="1.20.120.560">
    <property type="entry name" value="alix/aip1 in complex with the ypdl late domain"/>
    <property type="match status" value="1"/>
</dbReference>
<dbReference type="Proteomes" id="UP000008312">
    <property type="component" value="Unassembled WGS sequence"/>
</dbReference>
<evidence type="ECO:0000256" key="3">
    <source>
        <dbReference type="ARBA" id="ARBA00022490"/>
    </source>
</evidence>
<evidence type="ECO:0000259" key="6">
    <source>
        <dbReference type="PROSITE" id="PS51180"/>
    </source>
</evidence>
<feature type="domain" description="BRO1" evidence="6">
    <location>
        <begin position="1"/>
        <end position="415"/>
    </location>
</feature>
<feature type="compositionally biased region" description="Pro residues" evidence="5">
    <location>
        <begin position="637"/>
        <end position="647"/>
    </location>
</feature>
<feature type="region of interest" description="Disordered" evidence="5">
    <location>
        <begin position="619"/>
        <end position="647"/>
    </location>
</feature>
<dbReference type="Pfam" id="PF13949">
    <property type="entry name" value="ALIX_LYPXL_bnd"/>
    <property type="match status" value="1"/>
</dbReference>
<dbReference type="GO" id="GO:0005768">
    <property type="term" value="C:endosome"/>
    <property type="evidence" value="ECO:0007669"/>
    <property type="project" value="UniProtKB-SubCell"/>
</dbReference>
<sequence>MSISETIEYYCFVSQIVDSFPPVGIQVKWSDIYRKNATSTYNFTYEKACVLFNIAALHSQKAFKFTSSMESLGDIQIVINEYKEAANCFLYIRQVLFSSYGQDNKTWDMSEAALLGFENFCHALSQLAVAKKADLSGTKPYAKSAILFGCQKMFDDAAAAFESSNAPSSSWATLCHILSEFCLGNAYLYLAEYAKQRLETTSTGCGLLVGLGAEAEKVFRAILEKYRKALSKPLSEMATDLVQKSHTTYIEGMKENRAYLEVQTPVSDFPQVEAKILHPLTEPDIPNIGPGSFEKMVPQYVVDALARYHSFAQGELDKLIQSIEGYNKQLEQVKENLHVDNVISTAKSKAGLPEEYWEQIQDIQEKDGLQTLFSRLHSMNSKASAVKTSMQELQQELGELQKPGNPPLSSALSQIMVELNKFMGYLGEAMSGEQKVNDQVQKVTQNRTYLESSRGDLEAQLPSEDLSGNAQVALEQLQKAVGEIDSILQTRRQKINELLAMEKDDSKIRDELIQEKGSGDERGIFTRNFNLIKDKFHELELSMQCQNTYISALQQRFEEFNMAMKSEPSYMQRQSVLINISRTIEAFNNASSFIAEGTTFYEKLDANYKQLRARFDAEKKSASPGFGSPKRSFPPASGSPPPQGPGE</sequence>
<accession>D8M8L4</accession>
<dbReference type="PANTHER" id="PTHR23030:SF30">
    <property type="entry name" value="TYROSINE-PROTEIN PHOSPHATASE NON-RECEPTOR TYPE 23"/>
    <property type="match status" value="1"/>
</dbReference>
<dbReference type="Gene3D" id="1.20.140.50">
    <property type="entry name" value="alix/aip1 like domains"/>
    <property type="match status" value="1"/>
</dbReference>
<evidence type="ECO:0000313" key="7">
    <source>
        <dbReference type="EMBL" id="CBK24403.2"/>
    </source>
</evidence>
<evidence type="ECO:0000256" key="2">
    <source>
        <dbReference type="ARBA" id="ARBA00004496"/>
    </source>
</evidence>
<evidence type="ECO:0000256" key="4">
    <source>
        <dbReference type="ARBA" id="ARBA00022753"/>
    </source>
</evidence>
<dbReference type="PANTHER" id="PTHR23030">
    <property type="entry name" value="PCD6 INTERACTING PROTEIN-RELATED"/>
    <property type="match status" value="1"/>
</dbReference>
<protein>
    <recommendedName>
        <fullName evidence="6">BRO1 domain-containing protein</fullName>
    </recommendedName>
</protein>
<gene>
    <name evidence="7" type="ORF">GSBLH_T00006770001</name>
</gene>
<dbReference type="GeneID" id="24922894"/>
<dbReference type="InParanoid" id="D8M8L4"/>
<comment type="subcellular location">
    <subcellularLocation>
        <location evidence="2">Cytoplasm</location>
    </subcellularLocation>
    <subcellularLocation>
        <location evidence="1">Endosome</location>
    </subcellularLocation>
</comment>
<evidence type="ECO:0000256" key="1">
    <source>
        <dbReference type="ARBA" id="ARBA00004177"/>
    </source>
</evidence>
<dbReference type="RefSeq" id="XP_012898451.1">
    <property type="nucleotide sequence ID" value="XM_013042997.1"/>
</dbReference>
<organism evidence="7">
    <name type="scientific">Blastocystis hominis</name>
    <dbReference type="NCBI Taxonomy" id="12968"/>
    <lineage>
        <taxon>Eukaryota</taxon>
        <taxon>Sar</taxon>
        <taxon>Stramenopiles</taxon>
        <taxon>Bigyra</taxon>
        <taxon>Opalozoa</taxon>
        <taxon>Opalinata</taxon>
        <taxon>Blastocystidae</taxon>
        <taxon>Blastocystis</taxon>
    </lineage>
</organism>
<proteinExistence type="predicted"/>